<evidence type="ECO:0000256" key="6">
    <source>
        <dbReference type="SAM" id="SignalP"/>
    </source>
</evidence>
<dbReference type="InterPro" id="IPR036737">
    <property type="entry name" value="OmpA-like_sf"/>
</dbReference>
<dbReference type="PANTHER" id="PTHR30329">
    <property type="entry name" value="STATOR ELEMENT OF FLAGELLAR MOTOR COMPLEX"/>
    <property type="match status" value="1"/>
</dbReference>
<feature type="region of interest" description="Disordered" evidence="5">
    <location>
        <begin position="315"/>
        <end position="361"/>
    </location>
</feature>
<evidence type="ECO:0000313" key="9">
    <source>
        <dbReference type="Proteomes" id="UP001207654"/>
    </source>
</evidence>
<comment type="subcellular location">
    <subcellularLocation>
        <location evidence="1">Cell outer membrane</location>
    </subcellularLocation>
</comment>
<proteinExistence type="predicted"/>
<keyword evidence="3" id="KW-0998">Cell outer membrane</keyword>
<evidence type="ECO:0000256" key="3">
    <source>
        <dbReference type="ARBA" id="ARBA00023237"/>
    </source>
</evidence>
<dbReference type="SUPFAM" id="SSF103647">
    <property type="entry name" value="TSP type-3 repeat"/>
    <property type="match status" value="1"/>
</dbReference>
<dbReference type="InterPro" id="IPR028974">
    <property type="entry name" value="TSP_type-3_rpt"/>
</dbReference>
<feature type="chain" id="PRO_5047491048" evidence="6">
    <location>
        <begin position="23"/>
        <end position="549"/>
    </location>
</feature>
<dbReference type="PRINTS" id="PR01021">
    <property type="entry name" value="OMPADOMAIN"/>
</dbReference>
<keyword evidence="6" id="KW-0732">Signal</keyword>
<evidence type="ECO:0000313" key="8">
    <source>
        <dbReference type="EMBL" id="MCY1082418.1"/>
    </source>
</evidence>
<sequence length="549" mass="57876">MRSACIALGLALGLATSGSASAQDARFDVQAFRPLGAAQDLVVVGQSRPISHLSVSGGAFLNFALDPLMLVAAGTNSKALSVVGNRLQLDVMASVGLLDWFELGVDMPLVLAQAGDNLEAIGTEGFVQSFTPGDLRLTGKVAIPGLRRTPEGSGLGGALTFGMGLPTGLQEAFASDGETTWTPGLLLDYRFESGILLALNAGLWLRPEREFAGVQWGNSATFGLGAEVPIIRGWGVTAVGMLSGSTPLDKRPEDLLQIPAELLVGLRWYSGLGLTFTVGGGGGCGCSLTAPTMRLFTSIIWVPSITKEYEAIARFKEPPEPPPPPPPPVDPDGDSVIGEGDRCPTAAGPVENGGCPDTDEDRDAVVDRLDRCPASPAGPRGREGCPLARIEGNKIIILDQVHFATDQDVILPESFPILEEVADELLKHLEIQRVLVEAHTDARANDAYNYDLSRRRAASVMNFLLDSGIAVERLCSAGLGRSRPLAANDSESNMALNRRVEFTILPPSAGALTSPCPTDPAAEQALPPVKSTKGRKQAPEYNKSAAETR</sequence>
<dbReference type="InterPro" id="IPR050330">
    <property type="entry name" value="Bact_OuterMem_StrucFunc"/>
</dbReference>
<dbReference type="SUPFAM" id="SSF103088">
    <property type="entry name" value="OmpA-like"/>
    <property type="match status" value="1"/>
</dbReference>
<dbReference type="Pfam" id="PF00691">
    <property type="entry name" value="OmpA"/>
    <property type="match status" value="1"/>
</dbReference>
<dbReference type="NCBIfam" id="NF033763">
    <property type="entry name" value="exchanger_TraB"/>
    <property type="match status" value="1"/>
</dbReference>
<dbReference type="RefSeq" id="WP_267542571.1">
    <property type="nucleotide sequence ID" value="NZ_JAPNKA010000001.1"/>
</dbReference>
<gene>
    <name evidence="8" type="primary">traB</name>
    <name evidence="8" type="ORF">OV287_49030</name>
</gene>
<evidence type="ECO:0000256" key="4">
    <source>
        <dbReference type="PROSITE-ProRule" id="PRU00473"/>
    </source>
</evidence>
<keyword evidence="2 4" id="KW-0472">Membrane</keyword>
<evidence type="ECO:0000256" key="2">
    <source>
        <dbReference type="ARBA" id="ARBA00023136"/>
    </source>
</evidence>
<protein>
    <submittedName>
        <fullName evidence="8">Outer membrane exchange protein TraB</fullName>
    </submittedName>
</protein>
<feature type="domain" description="OmpA-like" evidence="7">
    <location>
        <begin position="391"/>
        <end position="508"/>
    </location>
</feature>
<reference evidence="8 9" key="1">
    <citation type="submission" date="2022-11" db="EMBL/GenBank/DDBJ databases">
        <title>Minimal conservation of predation-associated metabolite biosynthetic gene clusters underscores biosynthetic potential of Myxococcota including descriptions for ten novel species: Archangium lansinium sp. nov., Myxococcus landrumus sp. nov., Nannocystis bai.</title>
        <authorList>
            <person name="Ahearne A."/>
            <person name="Stevens C."/>
            <person name="Phillips K."/>
        </authorList>
    </citation>
    <scope>NUCLEOTIDE SEQUENCE [LARGE SCALE GENOMIC DNA]</scope>
    <source>
        <strain evidence="8 9">MIWBW</strain>
    </source>
</reference>
<dbReference type="EMBL" id="JAPNKA010000001">
    <property type="protein sequence ID" value="MCY1082418.1"/>
    <property type="molecule type" value="Genomic_DNA"/>
</dbReference>
<dbReference type="InterPro" id="IPR006664">
    <property type="entry name" value="OMP_bac"/>
</dbReference>
<dbReference type="PANTHER" id="PTHR30329:SF21">
    <property type="entry name" value="LIPOPROTEIN YIAD-RELATED"/>
    <property type="match status" value="1"/>
</dbReference>
<feature type="compositionally biased region" description="Pro residues" evidence="5">
    <location>
        <begin position="320"/>
        <end position="330"/>
    </location>
</feature>
<organism evidence="8 9">
    <name type="scientific">Archangium lansingense</name>
    <dbReference type="NCBI Taxonomy" id="2995310"/>
    <lineage>
        <taxon>Bacteria</taxon>
        <taxon>Pseudomonadati</taxon>
        <taxon>Myxococcota</taxon>
        <taxon>Myxococcia</taxon>
        <taxon>Myxococcales</taxon>
        <taxon>Cystobacterineae</taxon>
        <taxon>Archangiaceae</taxon>
        <taxon>Archangium</taxon>
    </lineage>
</organism>
<feature type="signal peptide" evidence="6">
    <location>
        <begin position="1"/>
        <end position="22"/>
    </location>
</feature>
<dbReference type="PROSITE" id="PS51123">
    <property type="entry name" value="OMPA_2"/>
    <property type="match status" value="1"/>
</dbReference>
<name>A0ABT4AL45_9BACT</name>
<feature type="region of interest" description="Disordered" evidence="5">
    <location>
        <begin position="509"/>
        <end position="549"/>
    </location>
</feature>
<comment type="caution">
    <text evidence="8">The sequence shown here is derived from an EMBL/GenBank/DDBJ whole genome shotgun (WGS) entry which is preliminary data.</text>
</comment>
<dbReference type="InterPro" id="IPR006665">
    <property type="entry name" value="OmpA-like"/>
</dbReference>
<dbReference type="Gene3D" id="3.30.1330.60">
    <property type="entry name" value="OmpA-like domain"/>
    <property type="match status" value="1"/>
</dbReference>
<evidence type="ECO:0000256" key="5">
    <source>
        <dbReference type="SAM" id="MobiDB-lite"/>
    </source>
</evidence>
<dbReference type="CDD" id="cd07185">
    <property type="entry name" value="OmpA_C-like"/>
    <property type="match status" value="1"/>
</dbReference>
<dbReference type="Proteomes" id="UP001207654">
    <property type="component" value="Unassembled WGS sequence"/>
</dbReference>
<keyword evidence="9" id="KW-1185">Reference proteome</keyword>
<accession>A0ABT4AL45</accession>
<evidence type="ECO:0000259" key="7">
    <source>
        <dbReference type="PROSITE" id="PS51123"/>
    </source>
</evidence>
<evidence type="ECO:0000256" key="1">
    <source>
        <dbReference type="ARBA" id="ARBA00004442"/>
    </source>
</evidence>